<dbReference type="GO" id="GO:0020037">
    <property type="term" value="F:heme binding"/>
    <property type="evidence" value="ECO:0007669"/>
    <property type="project" value="InterPro"/>
</dbReference>
<dbReference type="AlphaFoldDB" id="A0A4Q2V2S9"/>
<dbReference type="PRINTS" id="PR00463">
    <property type="entry name" value="EP450I"/>
</dbReference>
<dbReference type="Proteomes" id="UP000290540">
    <property type="component" value="Unassembled WGS sequence"/>
</dbReference>
<dbReference type="PANTHER" id="PTHR24305:SF96">
    <property type="entry name" value="CYTOCHROME P450 MONOOXYGENASE STCB-RELATED"/>
    <property type="match status" value="1"/>
</dbReference>
<keyword evidence="3" id="KW-0479">Metal-binding</keyword>
<evidence type="ECO:0000256" key="1">
    <source>
        <dbReference type="ARBA" id="ARBA00010617"/>
    </source>
</evidence>
<evidence type="ECO:0000256" key="2">
    <source>
        <dbReference type="ARBA" id="ARBA00022617"/>
    </source>
</evidence>
<name>A0A4Q2V2S9_FUSOX</name>
<evidence type="ECO:0000256" key="3">
    <source>
        <dbReference type="ARBA" id="ARBA00022723"/>
    </source>
</evidence>
<protein>
    <submittedName>
        <fullName evidence="6">Uncharacterized protein</fullName>
    </submittedName>
</protein>
<gene>
    <name evidence="6" type="ORF">BFJ63_vAg18524</name>
</gene>
<keyword evidence="5" id="KW-0408">Iron</keyword>
<accession>A0A4Q2V2S9</accession>
<keyword evidence="2" id="KW-0349">Heme</keyword>
<dbReference type="Gene3D" id="1.10.630.10">
    <property type="entry name" value="Cytochrome P450"/>
    <property type="match status" value="1"/>
</dbReference>
<evidence type="ECO:0000256" key="5">
    <source>
        <dbReference type="ARBA" id="ARBA00023004"/>
    </source>
</evidence>
<keyword evidence="4" id="KW-0560">Oxidoreductase</keyword>
<comment type="caution">
    <text evidence="6">The sequence shown here is derived from an EMBL/GenBank/DDBJ whole genome shotgun (WGS) entry which is preliminary data.</text>
</comment>
<dbReference type="InterPro" id="IPR002401">
    <property type="entry name" value="Cyt_P450_E_grp-I"/>
</dbReference>
<evidence type="ECO:0000313" key="7">
    <source>
        <dbReference type="Proteomes" id="UP000290540"/>
    </source>
</evidence>
<dbReference type="SUPFAM" id="SSF48264">
    <property type="entry name" value="Cytochrome P450"/>
    <property type="match status" value="1"/>
</dbReference>
<dbReference type="InterPro" id="IPR050121">
    <property type="entry name" value="Cytochrome_P450_monoxygenase"/>
</dbReference>
<comment type="similarity">
    <text evidence="1">Belongs to the cytochrome P450 family.</text>
</comment>
<evidence type="ECO:0000313" key="6">
    <source>
        <dbReference type="EMBL" id="RYC78603.1"/>
    </source>
</evidence>
<organism evidence="6 7">
    <name type="scientific">Fusarium oxysporum f. sp. narcissi</name>
    <dbReference type="NCBI Taxonomy" id="451672"/>
    <lineage>
        <taxon>Eukaryota</taxon>
        <taxon>Fungi</taxon>
        <taxon>Dikarya</taxon>
        <taxon>Ascomycota</taxon>
        <taxon>Pezizomycotina</taxon>
        <taxon>Sordariomycetes</taxon>
        <taxon>Hypocreomycetidae</taxon>
        <taxon>Hypocreales</taxon>
        <taxon>Nectriaceae</taxon>
        <taxon>Fusarium</taxon>
        <taxon>Fusarium oxysporum species complex</taxon>
    </lineage>
</organism>
<dbReference type="GO" id="GO:0016705">
    <property type="term" value="F:oxidoreductase activity, acting on paired donors, with incorporation or reduction of molecular oxygen"/>
    <property type="evidence" value="ECO:0007669"/>
    <property type="project" value="InterPro"/>
</dbReference>
<dbReference type="InterPro" id="IPR001128">
    <property type="entry name" value="Cyt_P450"/>
</dbReference>
<feature type="non-terminal residue" evidence="6">
    <location>
        <position position="326"/>
    </location>
</feature>
<dbReference type="GO" id="GO:0005506">
    <property type="term" value="F:iron ion binding"/>
    <property type="evidence" value="ECO:0007669"/>
    <property type="project" value="InterPro"/>
</dbReference>
<reference evidence="6 7" key="1">
    <citation type="submission" date="2016-12" db="EMBL/GenBank/DDBJ databases">
        <title>Draft genome sequence of Fusarium oxysporum causing rot on Narcissus.</title>
        <authorList>
            <person name="Armitage A.D."/>
            <person name="Taylor A."/>
            <person name="Clarkson J.P."/>
            <person name="Harrison R.J."/>
            <person name="Jackson A.C."/>
        </authorList>
    </citation>
    <scope>NUCLEOTIDE SEQUENCE [LARGE SCALE GENOMIC DNA]</scope>
    <source>
        <strain evidence="6 7">N139</strain>
    </source>
</reference>
<dbReference type="GO" id="GO:0004497">
    <property type="term" value="F:monooxygenase activity"/>
    <property type="evidence" value="ECO:0007669"/>
    <property type="project" value="InterPro"/>
</dbReference>
<proteinExistence type="inferred from homology"/>
<dbReference type="InterPro" id="IPR036396">
    <property type="entry name" value="Cyt_P450_sf"/>
</dbReference>
<dbReference type="Pfam" id="PF00067">
    <property type="entry name" value="p450"/>
    <property type="match status" value="1"/>
</dbReference>
<dbReference type="PANTHER" id="PTHR24305">
    <property type="entry name" value="CYTOCHROME P450"/>
    <property type="match status" value="1"/>
</dbReference>
<evidence type="ECO:0000256" key="4">
    <source>
        <dbReference type="ARBA" id="ARBA00023002"/>
    </source>
</evidence>
<dbReference type="EMBL" id="MQTW01001038">
    <property type="protein sequence ID" value="RYC78603.1"/>
    <property type="molecule type" value="Genomic_DNA"/>
</dbReference>
<sequence length="326" mass="36468">MTLITNPGAPLLVGVFILITAAYAVVTAFLSPLRRVPGPWYSHFTHLILKWHIVFGRRIHYIHSLHQKYGPIVRVSPEEVAVSDLEAFSTIHKIGTGFHKSNWYDGVSPDREPGIFNMRAPHQHAARRRLFARAFSVSSLQANWGPVIRHKTELAVRKIKEDAQNSGADVFKWWTLMATDVIAELSFGESFRMLELGQQTPYIDAIQATLMLSGIRSELSWVYPILQYLPFQRLKKVLKSDDIVYDYGTVAVRNMQNAGAGLSKANLFSQMLAEAEGQEKTSLSTSSVQAEAGNLIVAGSDTTAVTLTYMIWAVLKQPQLQIELES</sequence>